<evidence type="ECO:0000313" key="4">
    <source>
        <dbReference type="EMBL" id="KAF1305577.1"/>
    </source>
</evidence>
<name>A0ABQ6Z2A3_9ENTE</name>
<reference evidence="4 5" key="1">
    <citation type="submission" date="2016-06" db="EMBL/GenBank/DDBJ databases">
        <title>Four novel species of enterococci isolated from chicken manure.</title>
        <authorList>
            <person name="Van Tyne D."/>
        </authorList>
    </citation>
    <scope>NUCLEOTIDE SEQUENCE [LARGE SCALE GENOMIC DNA]</scope>
    <source>
        <strain evidence="4 5">CU12B</strain>
    </source>
</reference>
<evidence type="ECO:0000313" key="5">
    <source>
        <dbReference type="Proteomes" id="UP000782705"/>
    </source>
</evidence>
<sequence>MKLSVIIPIYNVENYLERCLESIVNQDMSDVEIILVNDGSTDNSKKICQVYEKKFSNIKLLNKKNSGTGESRNLGLEIAEGEYIYFCDPDDYIETDLFNNISKMINSNQDVYMFGYWNEIEYDGRIVSSTESCVFKNKSYTRVDFLESFSELFCTNMLYTLWNKVYKKTFLKNNNIIFSNSPMGQDTRFNINVYRYINSFEVIRKSYYHYTILR</sequence>
<organism evidence="4 5">
    <name type="scientific">Candidatus Enterococcus willemsii</name>
    <dbReference type="NCBI Taxonomy" id="1857215"/>
    <lineage>
        <taxon>Bacteria</taxon>
        <taxon>Bacillati</taxon>
        <taxon>Bacillota</taxon>
        <taxon>Bacilli</taxon>
        <taxon>Lactobacillales</taxon>
        <taxon>Enterococcaceae</taxon>
        <taxon>Enterococcus</taxon>
    </lineage>
</organism>
<dbReference type="Gene3D" id="3.90.550.10">
    <property type="entry name" value="Spore Coat Polysaccharide Biosynthesis Protein SpsA, Chain A"/>
    <property type="match status" value="1"/>
</dbReference>
<gene>
    <name evidence="4" type="ORF">BAU17_13845</name>
</gene>
<dbReference type="RefSeq" id="WP_161901127.1">
    <property type="nucleotide sequence ID" value="NZ_MAEL01000013.1"/>
</dbReference>
<evidence type="ECO:0000256" key="1">
    <source>
        <dbReference type="ARBA" id="ARBA00022676"/>
    </source>
</evidence>
<keyword evidence="1" id="KW-0328">Glycosyltransferase</keyword>
<dbReference type="PANTHER" id="PTHR22916">
    <property type="entry name" value="GLYCOSYLTRANSFERASE"/>
    <property type="match status" value="1"/>
</dbReference>
<feature type="domain" description="Glycosyltransferase 2-like" evidence="3">
    <location>
        <begin position="4"/>
        <end position="143"/>
    </location>
</feature>
<dbReference type="SUPFAM" id="SSF53448">
    <property type="entry name" value="Nucleotide-diphospho-sugar transferases"/>
    <property type="match status" value="1"/>
</dbReference>
<keyword evidence="2" id="KW-0808">Transferase</keyword>
<dbReference type="EMBL" id="MAEL01000013">
    <property type="protein sequence ID" value="KAF1305577.1"/>
    <property type="molecule type" value="Genomic_DNA"/>
</dbReference>
<feature type="non-terminal residue" evidence="4">
    <location>
        <position position="214"/>
    </location>
</feature>
<dbReference type="Pfam" id="PF00535">
    <property type="entry name" value="Glycos_transf_2"/>
    <property type="match status" value="1"/>
</dbReference>
<comment type="caution">
    <text evidence="4">The sequence shown here is derived from an EMBL/GenBank/DDBJ whole genome shotgun (WGS) entry which is preliminary data.</text>
</comment>
<accession>A0ABQ6Z2A3</accession>
<dbReference type="InterPro" id="IPR001173">
    <property type="entry name" value="Glyco_trans_2-like"/>
</dbReference>
<dbReference type="Proteomes" id="UP000782705">
    <property type="component" value="Unassembled WGS sequence"/>
</dbReference>
<proteinExistence type="predicted"/>
<keyword evidence="5" id="KW-1185">Reference proteome</keyword>
<evidence type="ECO:0000259" key="3">
    <source>
        <dbReference type="Pfam" id="PF00535"/>
    </source>
</evidence>
<dbReference type="InterPro" id="IPR029044">
    <property type="entry name" value="Nucleotide-diphossugar_trans"/>
</dbReference>
<dbReference type="CDD" id="cd00761">
    <property type="entry name" value="Glyco_tranf_GTA_type"/>
    <property type="match status" value="1"/>
</dbReference>
<evidence type="ECO:0000256" key="2">
    <source>
        <dbReference type="ARBA" id="ARBA00022679"/>
    </source>
</evidence>
<dbReference type="PANTHER" id="PTHR22916:SF51">
    <property type="entry name" value="GLYCOSYLTRANSFERASE EPSH-RELATED"/>
    <property type="match status" value="1"/>
</dbReference>
<protein>
    <recommendedName>
        <fullName evidence="3">Glycosyltransferase 2-like domain-containing protein</fullName>
    </recommendedName>
</protein>